<accession>A0AAD5X8P5</accession>
<feature type="domain" description="Agd3 CBM87" evidence="2">
    <location>
        <begin position="20"/>
        <end position="212"/>
    </location>
</feature>
<evidence type="ECO:0000313" key="4">
    <source>
        <dbReference type="Proteomes" id="UP001211907"/>
    </source>
</evidence>
<organism evidence="3 4">
    <name type="scientific">Physocladia obscura</name>
    <dbReference type="NCBI Taxonomy" id="109957"/>
    <lineage>
        <taxon>Eukaryota</taxon>
        <taxon>Fungi</taxon>
        <taxon>Fungi incertae sedis</taxon>
        <taxon>Chytridiomycota</taxon>
        <taxon>Chytridiomycota incertae sedis</taxon>
        <taxon>Chytridiomycetes</taxon>
        <taxon>Chytridiales</taxon>
        <taxon>Chytriomycetaceae</taxon>
        <taxon>Physocladia</taxon>
    </lineage>
</organism>
<protein>
    <recommendedName>
        <fullName evidence="2">Agd3 CBM87 domain-containing protein</fullName>
    </recommendedName>
</protein>
<name>A0AAD5X8P5_9FUNG</name>
<dbReference type="InterPro" id="IPR056827">
    <property type="entry name" value="CBM87_Agd3"/>
</dbReference>
<feature type="non-terminal residue" evidence="3">
    <location>
        <position position="1"/>
    </location>
</feature>
<dbReference type="Proteomes" id="UP001211907">
    <property type="component" value="Unassembled WGS sequence"/>
</dbReference>
<evidence type="ECO:0000259" key="2">
    <source>
        <dbReference type="Pfam" id="PF25116"/>
    </source>
</evidence>
<proteinExistence type="predicted"/>
<dbReference type="EMBL" id="JADGJH010002224">
    <property type="protein sequence ID" value="KAJ3101414.1"/>
    <property type="molecule type" value="Genomic_DNA"/>
</dbReference>
<evidence type="ECO:0000313" key="3">
    <source>
        <dbReference type="EMBL" id="KAJ3101414.1"/>
    </source>
</evidence>
<dbReference type="Pfam" id="PF25116">
    <property type="entry name" value="CBM87_Agd3"/>
    <property type="match status" value="1"/>
</dbReference>
<evidence type="ECO:0000256" key="1">
    <source>
        <dbReference type="SAM" id="SignalP"/>
    </source>
</evidence>
<feature type="chain" id="PRO_5042185761" description="Agd3 CBM87 domain-containing protein" evidence="1">
    <location>
        <begin position="19"/>
        <end position="346"/>
    </location>
</feature>
<gene>
    <name evidence="3" type="ORF">HK100_004546</name>
</gene>
<keyword evidence="4" id="KW-1185">Reference proteome</keyword>
<feature type="signal peptide" evidence="1">
    <location>
        <begin position="1"/>
        <end position="18"/>
    </location>
</feature>
<reference evidence="3" key="1">
    <citation type="submission" date="2020-05" db="EMBL/GenBank/DDBJ databases">
        <title>Phylogenomic resolution of chytrid fungi.</title>
        <authorList>
            <person name="Stajich J.E."/>
            <person name="Amses K."/>
            <person name="Simmons R."/>
            <person name="Seto K."/>
            <person name="Myers J."/>
            <person name="Bonds A."/>
            <person name="Quandt C.A."/>
            <person name="Barry K."/>
            <person name="Liu P."/>
            <person name="Grigoriev I."/>
            <person name="Longcore J.E."/>
            <person name="James T.Y."/>
        </authorList>
    </citation>
    <scope>NUCLEOTIDE SEQUENCE</scope>
    <source>
        <strain evidence="3">JEL0513</strain>
    </source>
</reference>
<comment type="caution">
    <text evidence="3">The sequence shown here is derived from an EMBL/GenBank/DDBJ whole genome shotgun (WGS) entry which is preliminary data.</text>
</comment>
<sequence length="346" mass="36391">MFPILLGAIAWTALLVHASVTNQAVIFGSETASAEAAIVGLTTFKVAYVAYNTSESIAFTTLPLYDANNQPQFSMIILGSGGVDFSTSQWTQLYSYQNANNVRLVSLYDIPGLGSSSGYTSSVTTVYTGQLLTPASTKYSTDVGLPASYSLQPLNTTEFGYVYPGTILNATAVTPVLNFTTSIGTFLGACIYNFTATQQQISFFYQIASWDLSPLNTPTSFVQSLSSYTNAIWINWVSHGAYGLPHPVTTDASCDGGNSTVSVAGAFSADTVQTTYYNATLGQYEVIYAVPNNGSNGETEYYISMCDNGKVVIIPVGSTDPITGNSSGGSSGGLDTGAKAAIVTVV</sequence>
<dbReference type="AlphaFoldDB" id="A0AAD5X8P5"/>
<keyword evidence="1" id="KW-0732">Signal</keyword>